<dbReference type="CTD" id="36377396"/>
<protein>
    <submittedName>
        <fullName evidence="9 11">Solute carrier family 35 member B1</fullName>
    </submittedName>
</protein>
<dbReference type="GO" id="GO:0002119">
    <property type="term" value="P:nematode larval development"/>
    <property type="evidence" value="ECO:0007669"/>
    <property type="project" value="EnsemblMetazoa"/>
</dbReference>
<feature type="transmembrane region" description="Helical" evidence="8">
    <location>
        <begin position="278"/>
        <end position="299"/>
    </location>
</feature>
<keyword evidence="4 8" id="KW-0812">Transmembrane</keyword>
<feature type="transmembrane region" description="Helical" evidence="8">
    <location>
        <begin position="148"/>
        <end position="164"/>
    </location>
</feature>
<reference evidence="10" key="2">
    <citation type="submission" date="2014-09" db="EMBL/GenBank/DDBJ databases">
        <authorList>
            <person name="Martin A.A."/>
        </authorList>
    </citation>
    <scope>NUCLEOTIDE SEQUENCE</scope>
    <source>
        <strain evidence="10">ED321</strain>
    </source>
</reference>
<keyword evidence="7 8" id="KW-0472">Membrane</keyword>
<dbReference type="WBParaSite" id="SRAE_1000328400.1">
    <property type="protein sequence ID" value="SRAE_1000328400.1"/>
    <property type="gene ID" value="WBGene00259901"/>
</dbReference>
<keyword evidence="5" id="KW-0256">Endoplasmic reticulum</keyword>
<keyword evidence="6 8" id="KW-1133">Transmembrane helix</keyword>
<proteinExistence type="inferred from homology"/>
<evidence type="ECO:0000313" key="10">
    <source>
        <dbReference type="Proteomes" id="UP000035682"/>
    </source>
</evidence>
<feature type="transmembrane region" description="Helical" evidence="8">
    <location>
        <begin position="333"/>
        <end position="352"/>
    </location>
</feature>
<dbReference type="EMBL" id="LN609528">
    <property type="protein sequence ID" value="CEF65031.1"/>
    <property type="molecule type" value="Genomic_DNA"/>
</dbReference>
<gene>
    <name evidence="9 11 12" type="ORF">SRAE_1000328400</name>
</gene>
<evidence type="ECO:0000256" key="7">
    <source>
        <dbReference type="ARBA" id="ARBA00023136"/>
    </source>
</evidence>
<keyword evidence="10" id="KW-1185">Reference proteome</keyword>
<sequence length="387" mass="43777">MTKKQSTLNVHEQKSWSTKAFHLILCTTGIVFGYTIFGYIQEKVFLTNYGNEGEKFNYVLPLVFFQCSVNALTAMFCSKISGNTIKKDTVPRGSYAIIAISYLIAMLTSNSALKHVPYPTQVLGKSCKPIPIMILGVLFASKHYKLKKYLYVLLIVIGVVIFSYKGSKAGSKSGFSFGYGELLLLISLTADGTTGAIQDRIRRDHYSDKWGMMFFMNLFSSIYLFIYTFYSGELMGFYAFIQKHMEALYLILSLSFASALGQCFIFKTVTEFGPLTCSIVTTIRKIISIILSVVAFGHYFSTQQAIGTIIVFGALLLDAIESKKAASSKQKRFFLFFVLFFTIIGGNIPITLKFMNRIYDILDFVNLFLIKKEYMFLLQYLNCYISQ</sequence>
<dbReference type="GO" id="GO:0000139">
    <property type="term" value="C:Golgi membrane"/>
    <property type="evidence" value="ECO:0007669"/>
    <property type="project" value="TreeGrafter"/>
</dbReference>
<dbReference type="OrthoDB" id="78344at2759"/>
<feature type="transmembrane region" description="Helical" evidence="8">
    <location>
        <begin position="218"/>
        <end position="241"/>
    </location>
</feature>
<dbReference type="STRING" id="34506.A0A090L5F1"/>
<dbReference type="PANTHER" id="PTHR10778">
    <property type="entry name" value="SOLUTE CARRIER FAMILY 35 MEMBER B"/>
    <property type="match status" value="1"/>
</dbReference>
<dbReference type="GO" id="GO:0005460">
    <property type="term" value="F:UDP-glucose transmembrane transporter activity"/>
    <property type="evidence" value="ECO:0007669"/>
    <property type="project" value="TreeGrafter"/>
</dbReference>
<dbReference type="OMA" id="CGAIGQV"/>
<dbReference type="AlphaFoldDB" id="A0A090L5F1"/>
<evidence type="ECO:0000256" key="1">
    <source>
        <dbReference type="ARBA" id="ARBA00004477"/>
    </source>
</evidence>
<name>A0A090L5F1_STRRB</name>
<dbReference type="InterPro" id="IPR013657">
    <property type="entry name" value="SCL35B1-4/HUT1"/>
</dbReference>
<evidence type="ECO:0000313" key="11">
    <source>
        <dbReference type="WBParaSite" id="SRAE_1000328400.1"/>
    </source>
</evidence>
<evidence type="ECO:0000256" key="3">
    <source>
        <dbReference type="ARBA" id="ARBA00022448"/>
    </source>
</evidence>
<feature type="transmembrane region" description="Helical" evidence="8">
    <location>
        <begin position="176"/>
        <end position="197"/>
    </location>
</feature>
<dbReference type="InterPro" id="IPR037185">
    <property type="entry name" value="EmrE-like"/>
</dbReference>
<comment type="similarity">
    <text evidence="2">Belongs to the nucleotide-sugar transporter family. SLC35B subfamily.</text>
</comment>
<dbReference type="RefSeq" id="XP_024504232.1">
    <property type="nucleotide sequence ID" value="XM_024650456.1"/>
</dbReference>
<dbReference type="GeneID" id="36377396"/>
<accession>A0A090L5F1</accession>
<dbReference type="PANTHER" id="PTHR10778:SF10">
    <property type="entry name" value="SOLUTE CARRIER FAMILY 35 MEMBER B1"/>
    <property type="match status" value="1"/>
</dbReference>
<dbReference type="GO" id="GO:0005459">
    <property type="term" value="F:UDP-galactose transmembrane transporter activity"/>
    <property type="evidence" value="ECO:0007669"/>
    <property type="project" value="TreeGrafter"/>
</dbReference>
<reference evidence="9" key="1">
    <citation type="submission" date="2014-09" db="EMBL/GenBank/DDBJ databases">
        <authorList>
            <person name="Aslett A.Martin."/>
        </authorList>
    </citation>
    <scope>NUCLEOTIDE SEQUENCE</scope>
    <source>
        <strain evidence="9">ED321 Heterogonic</strain>
    </source>
</reference>
<dbReference type="WormBase" id="SRAE_1000328400">
    <property type="protein sequence ID" value="SRP08724"/>
    <property type="gene ID" value="WBGene00259901"/>
</dbReference>
<feature type="transmembrane region" description="Helical" evidence="8">
    <location>
        <begin position="60"/>
        <end position="81"/>
    </location>
</feature>
<evidence type="ECO:0000256" key="8">
    <source>
        <dbReference type="SAM" id="Phobius"/>
    </source>
</evidence>
<evidence type="ECO:0000256" key="2">
    <source>
        <dbReference type="ARBA" id="ARBA00010694"/>
    </source>
</evidence>
<organism evidence="9">
    <name type="scientific">Strongyloides ratti</name>
    <name type="common">Parasitic roundworm</name>
    <dbReference type="NCBI Taxonomy" id="34506"/>
    <lineage>
        <taxon>Eukaryota</taxon>
        <taxon>Metazoa</taxon>
        <taxon>Ecdysozoa</taxon>
        <taxon>Nematoda</taxon>
        <taxon>Chromadorea</taxon>
        <taxon>Rhabditida</taxon>
        <taxon>Tylenchina</taxon>
        <taxon>Panagrolaimomorpha</taxon>
        <taxon>Strongyloidoidea</taxon>
        <taxon>Strongyloididae</taxon>
        <taxon>Strongyloides</taxon>
    </lineage>
</organism>
<evidence type="ECO:0000313" key="9">
    <source>
        <dbReference type="EMBL" id="CEF65031.1"/>
    </source>
</evidence>
<feature type="transmembrane region" description="Helical" evidence="8">
    <location>
        <begin position="247"/>
        <end position="266"/>
    </location>
</feature>
<evidence type="ECO:0000256" key="4">
    <source>
        <dbReference type="ARBA" id="ARBA00022692"/>
    </source>
</evidence>
<evidence type="ECO:0000313" key="12">
    <source>
        <dbReference type="WormBase" id="SRAE_1000328400"/>
    </source>
</evidence>
<comment type="subcellular location">
    <subcellularLocation>
        <location evidence="1">Endoplasmic reticulum membrane</location>
        <topology evidence="1">Multi-pass membrane protein</topology>
    </subcellularLocation>
</comment>
<dbReference type="Proteomes" id="UP000035682">
    <property type="component" value="Unplaced"/>
</dbReference>
<evidence type="ECO:0000256" key="5">
    <source>
        <dbReference type="ARBA" id="ARBA00022824"/>
    </source>
</evidence>
<dbReference type="SUPFAM" id="SSF103481">
    <property type="entry name" value="Multidrug resistance efflux transporter EmrE"/>
    <property type="match status" value="2"/>
</dbReference>
<evidence type="ECO:0000256" key="6">
    <source>
        <dbReference type="ARBA" id="ARBA00022989"/>
    </source>
</evidence>
<keyword evidence="3" id="KW-0813">Transport</keyword>
<dbReference type="GO" id="GO:0005789">
    <property type="term" value="C:endoplasmic reticulum membrane"/>
    <property type="evidence" value="ECO:0007669"/>
    <property type="project" value="UniProtKB-SubCell"/>
</dbReference>
<feature type="transmembrane region" description="Helical" evidence="8">
    <location>
        <begin position="20"/>
        <end position="40"/>
    </location>
</feature>
<dbReference type="Pfam" id="PF08449">
    <property type="entry name" value="UAA"/>
    <property type="match status" value="1"/>
</dbReference>
<feature type="transmembrane region" description="Helical" evidence="8">
    <location>
        <begin position="93"/>
        <end position="110"/>
    </location>
</feature>
<reference evidence="11" key="3">
    <citation type="submission" date="2020-12" db="UniProtKB">
        <authorList>
            <consortium name="WormBaseParasite"/>
        </authorList>
    </citation>
    <scope>IDENTIFICATION</scope>
</reference>
<dbReference type="GO" id="GO:0007029">
    <property type="term" value="P:endoplasmic reticulum organization"/>
    <property type="evidence" value="ECO:0007669"/>
    <property type="project" value="EnsemblMetazoa"/>
</dbReference>